<feature type="transmembrane region" description="Helical" evidence="17">
    <location>
        <begin position="421"/>
        <end position="443"/>
    </location>
</feature>
<dbReference type="GO" id="GO:0003954">
    <property type="term" value="F:NADH dehydrogenase activity"/>
    <property type="evidence" value="ECO:0007669"/>
    <property type="project" value="TreeGrafter"/>
</dbReference>
<dbReference type="GO" id="GO:0042773">
    <property type="term" value="P:ATP synthesis coupled electron transport"/>
    <property type="evidence" value="ECO:0007669"/>
    <property type="project" value="InterPro"/>
</dbReference>
<reference evidence="20" key="1">
    <citation type="journal article" date="2016" name="Mitochondrial DNA Part B Resour">
        <title>Complete mitochondrial genome of the hawkmoth Notonagemia analis scribae (Lepidoptera: Sphingidae).</title>
        <authorList>
            <person name="Kim M.J."/>
            <person name="Kim J.S."/>
            <person name="Kim I."/>
        </authorList>
    </citation>
    <scope>NUCLEOTIDE SEQUENCE</scope>
</reference>
<keyword evidence="13 17" id="KW-0830">Ubiquinone</keyword>
<evidence type="ECO:0000256" key="17">
    <source>
        <dbReference type="RuleBase" id="RU003297"/>
    </source>
</evidence>
<keyword evidence="11 17" id="KW-1133">Transmembrane helix</keyword>
<keyword evidence="6 17" id="KW-0813">Transport</keyword>
<keyword evidence="7 17" id="KW-0679">Respiratory chain</keyword>
<keyword evidence="12 17" id="KW-0520">NAD</keyword>
<feature type="transmembrane region" description="Helical" evidence="17">
    <location>
        <begin position="375"/>
        <end position="400"/>
    </location>
</feature>
<evidence type="ECO:0000256" key="6">
    <source>
        <dbReference type="ARBA" id="ARBA00022448"/>
    </source>
</evidence>
<dbReference type="GO" id="GO:0015990">
    <property type="term" value="P:electron transport coupled proton transport"/>
    <property type="evidence" value="ECO:0007669"/>
    <property type="project" value="TreeGrafter"/>
</dbReference>
<dbReference type="PANTHER" id="PTHR43507:SF20">
    <property type="entry name" value="NADH-UBIQUINONE OXIDOREDUCTASE CHAIN 4"/>
    <property type="match status" value="1"/>
</dbReference>
<feature type="transmembrane region" description="Helical" evidence="17">
    <location>
        <begin position="47"/>
        <end position="72"/>
    </location>
</feature>
<dbReference type="EC" id="7.1.1.2" evidence="4 17"/>
<dbReference type="PRINTS" id="PR01437">
    <property type="entry name" value="NUOXDRDTASE4"/>
</dbReference>
<dbReference type="Pfam" id="PF01059">
    <property type="entry name" value="Oxidored_q5_N"/>
    <property type="match status" value="1"/>
</dbReference>
<evidence type="ECO:0000256" key="1">
    <source>
        <dbReference type="ARBA" id="ARBA00003257"/>
    </source>
</evidence>
<dbReference type="EMBL" id="KU934302">
    <property type="protein sequence ID" value="AOV93969.1"/>
    <property type="molecule type" value="Genomic_DNA"/>
</dbReference>
<sequence>MMKFLFYMIFMIPLCFMIDMFWMVQFLLMLLMFLFMNLSLTYLNNNMSYLLFCDFISFGLILLSIWICLLMIMSSENLLKMKYYVNFFLFNIMILLILLFLTFSVMNLFMFYMFFEGSLIPTLMLIVGWGYQPERIQAGMYLMFYTLFASLPLLMGLFYLYLEVNSMMMYFLKFFNMNYFILYVSMVMAFLVKMPMYFVHLWLPKAHVEASVSGSMILAGIMLKLGGYGLMRVLIFLQEVNLKMNYFCLIISLVGGFYISLKCFCQVDIKSLIAYSSVSHMSIVISGIMIMNYWGYFGSYIMMIGHGLCSSGMFCLANINYERLHSRSLFINKGMMNFMPSMSMWWFLLMSSNMSAPPSMNLLGEISLINSLVSWSWMSMIMLMMISFFSAGYSLYLYSYSQHGKFYQGMYSFYTGVSREYLLLLLHWLPLNLMILKIEYFMIN</sequence>
<feature type="transmembrane region" description="Helical" evidence="17">
    <location>
        <begin position="109"/>
        <end position="130"/>
    </location>
</feature>
<evidence type="ECO:0000256" key="4">
    <source>
        <dbReference type="ARBA" id="ARBA00012944"/>
    </source>
</evidence>
<evidence type="ECO:0000256" key="8">
    <source>
        <dbReference type="ARBA" id="ARBA00022692"/>
    </source>
</evidence>
<organism evidence="20">
    <name type="scientific">Notonagemia analis scribae</name>
    <dbReference type="NCBI Taxonomy" id="1652095"/>
    <lineage>
        <taxon>Eukaryota</taxon>
        <taxon>Metazoa</taxon>
        <taxon>Ecdysozoa</taxon>
        <taxon>Arthropoda</taxon>
        <taxon>Hexapoda</taxon>
        <taxon>Insecta</taxon>
        <taxon>Pterygota</taxon>
        <taxon>Neoptera</taxon>
        <taxon>Endopterygota</taxon>
        <taxon>Lepidoptera</taxon>
        <taxon>Glossata</taxon>
        <taxon>Ditrysia</taxon>
        <taxon>Bombycoidea</taxon>
        <taxon>Sphingidae</taxon>
        <taxon>Sphinginae</taxon>
        <taxon>Sphingini</taxon>
        <taxon>Notonagemia</taxon>
    </lineage>
</organism>
<name>A0A342ZZB8_9NEOP</name>
<dbReference type="InterPro" id="IPR001750">
    <property type="entry name" value="ND/Mrp_TM"/>
</dbReference>
<feature type="transmembrane region" description="Helical" evidence="17">
    <location>
        <begin position="273"/>
        <end position="294"/>
    </location>
</feature>
<evidence type="ECO:0000256" key="10">
    <source>
        <dbReference type="ARBA" id="ARBA00022982"/>
    </source>
</evidence>
<gene>
    <name evidence="20" type="primary">ND4</name>
</gene>
<comment type="function">
    <text evidence="1">Core subunit of the mitochondrial membrane respiratory chain NADH dehydrogenase (Complex I) that is believed to belong to the minimal assembly required for catalysis. Complex I functions in the transfer of electrons from NADH to the respiratory chain. The immediate electron acceptor for the enzyme is believed to be ubiquinone.</text>
</comment>
<accession>A0A342ZZB8</accession>
<comment type="subcellular location">
    <subcellularLocation>
        <location evidence="2 17">Mitochondrion membrane</location>
        <topology evidence="2 17">Multi-pass membrane protein</topology>
    </subcellularLocation>
</comment>
<evidence type="ECO:0000259" key="19">
    <source>
        <dbReference type="Pfam" id="PF01059"/>
    </source>
</evidence>
<feature type="transmembrane region" description="Helical" evidence="17">
    <location>
        <begin position="84"/>
        <end position="103"/>
    </location>
</feature>
<keyword evidence="10 17" id="KW-0249">Electron transport</keyword>
<feature type="domain" description="NADH:quinone oxidoreductase/Mrp antiporter transmembrane" evidence="18">
    <location>
        <begin position="106"/>
        <end position="389"/>
    </location>
</feature>
<dbReference type="Pfam" id="PF00361">
    <property type="entry name" value="Proton_antipo_M"/>
    <property type="match status" value="1"/>
</dbReference>
<keyword evidence="9" id="KW-1278">Translocase</keyword>
<keyword evidence="14 17" id="KW-0496">Mitochondrion</keyword>
<evidence type="ECO:0000256" key="13">
    <source>
        <dbReference type="ARBA" id="ARBA00023075"/>
    </source>
</evidence>
<geneLocation type="mitochondrion" evidence="20"/>
<evidence type="ECO:0000259" key="18">
    <source>
        <dbReference type="Pfam" id="PF00361"/>
    </source>
</evidence>
<dbReference type="AlphaFoldDB" id="A0A342ZZB8"/>
<dbReference type="GO" id="GO:0031966">
    <property type="term" value="C:mitochondrial membrane"/>
    <property type="evidence" value="ECO:0007669"/>
    <property type="project" value="UniProtKB-SubCell"/>
</dbReference>
<keyword evidence="15 17" id="KW-0472">Membrane</keyword>
<dbReference type="GO" id="GO:0048039">
    <property type="term" value="F:ubiquinone binding"/>
    <property type="evidence" value="ECO:0007669"/>
    <property type="project" value="TreeGrafter"/>
</dbReference>
<dbReference type="InterPro" id="IPR003918">
    <property type="entry name" value="NADH_UbQ_OxRdtase"/>
</dbReference>
<feature type="transmembrane region" description="Helical" evidence="17">
    <location>
        <begin position="142"/>
        <end position="161"/>
    </location>
</feature>
<evidence type="ECO:0000256" key="3">
    <source>
        <dbReference type="ARBA" id="ARBA00009025"/>
    </source>
</evidence>
<evidence type="ECO:0000256" key="2">
    <source>
        <dbReference type="ARBA" id="ARBA00004225"/>
    </source>
</evidence>
<feature type="transmembrane region" description="Helical" evidence="17">
    <location>
        <begin position="244"/>
        <end position="261"/>
    </location>
</feature>
<dbReference type="GO" id="GO:0008137">
    <property type="term" value="F:NADH dehydrogenase (ubiquinone) activity"/>
    <property type="evidence" value="ECO:0007669"/>
    <property type="project" value="UniProtKB-UniRule"/>
</dbReference>
<feature type="transmembrane region" description="Helical" evidence="17">
    <location>
        <begin position="7"/>
        <end position="35"/>
    </location>
</feature>
<evidence type="ECO:0000256" key="12">
    <source>
        <dbReference type="ARBA" id="ARBA00023027"/>
    </source>
</evidence>
<evidence type="ECO:0000256" key="11">
    <source>
        <dbReference type="ARBA" id="ARBA00022989"/>
    </source>
</evidence>
<comment type="similarity">
    <text evidence="3 17">Belongs to the complex I subunit 4 family.</text>
</comment>
<feature type="transmembrane region" description="Helical" evidence="17">
    <location>
        <begin position="300"/>
        <end position="321"/>
    </location>
</feature>
<evidence type="ECO:0000256" key="14">
    <source>
        <dbReference type="ARBA" id="ARBA00023128"/>
    </source>
</evidence>
<feature type="domain" description="NADH:ubiquinone oxidoreductase chain 4 N-terminal" evidence="19">
    <location>
        <begin position="1"/>
        <end position="102"/>
    </location>
</feature>
<comment type="catalytic activity">
    <reaction evidence="16 17">
        <text>a ubiquinone + NADH + 5 H(+)(in) = a ubiquinol + NAD(+) + 4 H(+)(out)</text>
        <dbReference type="Rhea" id="RHEA:29091"/>
        <dbReference type="Rhea" id="RHEA-COMP:9565"/>
        <dbReference type="Rhea" id="RHEA-COMP:9566"/>
        <dbReference type="ChEBI" id="CHEBI:15378"/>
        <dbReference type="ChEBI" id="CHEBI:16389"/>
        <dbReference type="ChEBI" id="CHEBI:17976"/>
        <dbReference type="ChEBI" id="CHEBI:57540"/>
        <dbReference type="ChEBI" id="CHEBI:57945"/>
        <dbReference type="EC" id="7.1.1.2"/>
    </reaction>
</comment>
<evidence type="ECO:0000256" key="5">
    <source>
        <dbReference type="ARBA" id="ARBA00021006"/>
    </source>
</evidence>
<proteinExistence type="inferred from homology"/>
<evidence type="ECO:0000313" key="20">
    <source>
        <dbReference type="EMBL" id="AOV93969.1"/>
    </source>
</evidence>
<evidence type="ECO:0000256" key="9">
    <source>
        <dbReference type="ARBA" id="ARBA00022967"/>
    </source>
</evidence>
<protein>
    <recommendedName>
        <fullName evidence="5 17">NADH-ubiquinone oxidoreductase chain 4</fullName>
        <ecNumber evidence="4 17">7.1.1.2</ecNumber>
    </recommendedName>
</protein>
<feature type="transmembrane region" description="Helical" evidence="17">
    <location>
        <begin position="215"/>
        <end position="238"/>
    </location>
</feature>
<feature type="transmembrane region" description="Helical" evidence="17">
    <location>
        <begin position="181"/>
        <end position="203"/>
    </location>
</feature>
<keyword evidence="8 17" id="KW-0812">Transmembrane</keyword>
<evidence type="ECO:0000256" key="15">
    <source>
        <dbReference type="ARBA" id="ARBA00023136"/>
    </source>
</evidence>
<dbReference type="PANTHER" id="PTHR43507">
    <property type="entry name" value="NADH-UBIQUINONE OXIDOREDUCTASE CHAIN 4"/>
    <property type="match status" value="1"/>
</dbReference>
<evidence type="ECO:0000256" key="7">
    <source>
        <dbReference type="ARBA" id="ARBA00022660"/>
    </source>
</evidence>
<comment type="function">
    <text evidence="17">Core subunit of the mitochondrial membrane respiratory chain NADH dehydrogenase (Complex I) which catalyzes electron transfer from NADH through the respiratory chain, using ubiquinone as an electron acceptor. Essential for the catalytic activity and assembly of complex I.</text>
</comment>
<dbReference type="InterPro" id="IPR000260">
    <property type="entry name" value="NADH4_N"/>
</dbReference>
<evidence type="ECO:0000256" key="16">
    <source>
        <dbReference type="ARBA" id="ARBA00049551"/>
    </source>
</evidence>